<evidence type="ECO:0008006" key="8">
    <source>
        <dbReference type="Google" id="ProtNLM"/>
    </source>
</evidence>
<feature type="transmembrane region" description="Helical" evidence="5">
    <location>
        <begin position="198"/>
        <end position="216"/>
    </location>
</feature>
<dbReference type="Proteomes" id="UP000034231">
    <property type="component" value="Unassembled WGS sequence"/>
</dbReference>
<feature type="transmembrane region" description="Helical" evidence="5">
    <location>
        <begin position="228"/>
        <end position="245"/>
    </location>
</feature>
<keyword evidence="4 5" id="KW-0472">Membrane</keyword>
<evidence type="ECO:0000256" key="5">
    <source>
        <dbReference type="SAM" id="Phobius"/>
    </source>
</evidence>
<comment type="subcellular location">
    <subcellularLocation>
        <location evidence="1">Membrane</location>
        <topology evidence="1">Multi-pass membrane protein</topology>
    </subcellularLocation>
</comment>
<evidence type="ECO:0000256" key="2">
    <source>
        <dbReference type="ARBA" id="ARBA00022692"/>
    </source>
</evidence>
<dbReference type="Pfam" id="PF02535">
    <property type="entry name" value="Zip"/>
    <property type="match status" value="1"/>
</dbReference>
<dbReference type="InterPro" id="IPR003689">
    <property type="entry name" value="ZIP"/>
</dbReference>
<dbReference type="PANTHER" id="PTHR16950:SF17">
    <property type="entry name" value="ZRT (ZRT), IRT- (IRT-) LIKE PROTEIN TRANSPORTER"/>
    <property type="match status" value="1"/>
</dbReference>
<feature type="transmembrane region" description="Helical" evidence="5">
    <location>
        <begin position="39"/>
        <end position="59"/>
    </location>
</feature>
<evidence type="ECO:0000256" key="1">
    <source>
        <dbReference type="ARBA" id="ARBA00004141"/>
    </source>
</evidence>
<gene>
    <name evidence="6" type="ORF">US68_C0010G0010</name>
</gene>
<feature type="transmembrane region" description="Helical" evidence="5">
    <location>
        <begin position="167"/>
        <end position="186"/>
    </location>
</feature>
<dbReference type="EMBL" id="LBTX01000010">
    <property type="protein sequence ID" value="KKQ49877.1"/>
    <property type="molecule type" value="Genomic_DNA"/>
</dbReference>
<feature type="transmembrane region" description="Helical" evidence="5">
    <location>
        <begin position="71"/>
        <end position="89"/>
    </location>
</feature>
<comment type="caution">
    <text evidence="6">The sequence shown here is derived from an EMBL/GenBank/DDBJ whole genome shotgun (WGS) entry which is preliminary data.</text>
</comment>
<dbReference type="GO" id="GO:0046873">
    <property type="term" value="F:metal ion transmembrane transporter activity"/>
    <property type="evidence" value="ECO:0007669"/>
    <property type="project" value="InterPro"/>
</dbReference>
<proteinExistence type="predicted"/>
<protein>
    <recommendedName>
        <fullName evidence="8">Zinc/iron permease</fullName>
    </recommendedName>
</protein>
<accession>A0A0G0I5P1</accession>
<feature type="transmembrane region" description="Helical" evidence="5">
    <location>
        <begin position="6"/>
        <end position="27"/>
    </location>
</feature>
<dbReference type="AlphaFoldDB" id="A0A0G0I5P1"/>
<dbReference type="GO" id="GO:0016020">
    <property type="term" value="C:membrane"/>
    <property type="evidence" value="ECO:0007669"/>
    <property type="project" value="UniProtKB-SubCell"/>
</dbReference>
<sequence length="246" mass="26785">MESMNPILMAIGASLLMSLVSLVGIFFFKARKKLLKEEVLTLVGLATGALLGDAFLHLIPEALEIRGAKETGLGIIWGIMIFFVLEKFLKWRHCHETDCHQGHSLAGMSLAADSIHNLIDGLIIGSSFMISTPLGISTSLAVLLHEIPQEIGDLAILVHSGYTLKKAALVNLSSAFFSLIGVLIVWLMGKGINLHQELIAITAGGFIYLAASDLIPELHRHQSKIKESLWQLITVSFGIGIMYFLV</sequence>
<evidence type="ECO:0000313" key="7">
    <source>
        <dbReference type="Proteomes" id="UP000034231"/>
    </source>
</evidence>
<organism evidence="6 7">
    <name type="scientific">Candidatus Shapirobacteria bacterium GW2011_GWE1_38_10</name>
    <dbReference type="NCBI Taxonomy" id="1618488"/>
    <lineage>
        <taxon>Bacteria</taxon>
        <taxon>Candidatus Shapironibacteriota</taxon>
    </lineage>
</organism>
<evidence type="ECO:0000313" key="6">
    <source>
        <dbReference type="EMBL" id="KKQ49877.1"/>
    </source>
</evidence>
<dbReference type="PANTHER" id="PTHR16950">
    <property type="entry name" value="ZINC TRANSPORTER SLC39A7 HISTIDINE-RICH MEMBRANE PROTEIN KE4"/>
    <property type="match status" value="1"/>
</dbReference>
<keyword evidence="2 5" id="KW-0812">Transmembrane</keyword>
<name>A0A0G0I5P1_9BACT</name>
<keyword evidence="3 5" id="KW-1133">Transmembrane helix</keyword>
<reference evidence="6 7" key="1">
    <citation type="journal article" date="2015" name="Nature">
        <title>rRNA introns, odd ribosomes, and small enigmatic genomes across a large radiation of phyla.</title>
        <authorList>
            <person name="Brown C.T."/>
            <person name="Hug L.A."/>
            <person name="Thomas B.C."/>
            <person name="Sharon I."/>
            <person name="Castelle C.J."/>
            <person name="Singh A."/>
            <person name="Wilkins M.J."/>
            <person name="Williams K.H."/>
            <person name="Banfield J.F."/>
        </authorList>
    </citation>
    <scope>NUCLEOTIDE SEQUENCE [LARGE SCALE GENOMIC DNA]</scope>
</reference>
<evidence type="ECO:0000256" key="3">
    <source>
        <dbReference type="ARBA" id="ARBA00022989"/>
    </source>
</evidence>
<evidence type="ECO:0000256" key="4">
    <source>
        <dbReference type="ARBA" id="ARBA00023136"/>
    </source>
</evidence>